<comment type="caution">
    <text evidence="1">The sequence shown here is derived from an EMBL/GenBank/DDBJ whole genome shotgun (WGS) entry which is preliminary data.</text>
</comment>
<keyword evidence="2" id="KW-1185">Reference proteome</keyword>
<dbReference type="OrthoDB" id="428577at2759"/>
<evidence type="ECO:0000313" key="1">
    <source>
        <dbReference type="EMBL" id="KAH7254846.1"/>
    </source>
</evidence>
<evidence type="ECO:0008006" key="3">
    <source>
        <dbReference type="Google" id="ProtNLM"/>
    </source>
</evidence>
<sequence length="1175" mass="132788">MGEREDGHWPPEAGETNKFLSKSRNSARGVVGRHVSIPLYTFIEPYCERPWYSDIFTAIKTENLSWFRSLLSTGLASLWDIDENGRTLWHYALLWEEGTHFCRFLLDNGAAGLLGVIPHGTSWIEATPLHVAIQVIYNKRKLERPVPTWVYTRIRWLLEAGADVHIFDMNGTSCFDLAFHIDDYELKRTIIPYADVDVLETILIAETLGDPLLQQWLHDSLESTLANLRLLIKSGAYPDARNSVGQNCLHICIQFADAREEPNGLRRALVELIRQGADVNATDHSGNTVTDVAFHRLDPQGAQGTYPADLWACSLAACGYDVLGEFQGGQARLTRCDSQYEKKHFESLWEGIEDRSYILNNVLSLPRETLNHTFPEVLKTIPQTELRTLLDFHLSFFEGTNHYEWIPDLRQAGVDMESIQAIIVSDGEDARQELFFDASPGDLQTKKTTGRFPQPQFHHSSCCHYETLQTISTEPETWLGDGDVAGKLSIATRMEPLARHFFTYQPLKGQAWFFRFPFPSRDVDTWPLKVKTMQLGPSRGSEGLGLFKTVWQDILHLAAEWQTAGLCCDRISIMLQNKASQVDLEPILLQHLLGVNQELALFASIFTDDMKSQDKLSAMASEMNGQFPHTSTLYRKLFRGLQGIELLDREFVVPSSRKQTLHHFCLLTQAVGLAMLLYQQCHTGHIHPYFLQRPISSIDLEGYESYHNADRPNDNADFRHATESYNRDFKLTVRLQDLTCAGKMLGSPVFVFTTIPSQTEPAMLYSSCEDLVDTFGQCNIISTDADNRLNTVVGVRIGGGTIFPTKGRLPSDQRLFHWGDFPTDIDEPSTFGYTQKILIGAPVTNNGCTLKEEDARREAKAAGLLSLVHVLKPFWFKDQVQAGLQGGQYVNLTAGVVWKRSPGRSLKEAVLDGYALNKSLHFLNDLSGLQFSICTGLARRIPLRELLVESPLFDILDHAGIQAWDSIKENVRELFKAPISHEILRDQCRFPRETLHEACRILLGHLQPTGVGMDGQLRILWPTSDEPGYCFVADPERHPHLQWCHMIRDSEWCATFAAMTTMCIETEGHRCPGRESTAPWRLESSLLSTGMFQPDTAGTVLRVGASYWVGDTGSGVWVTVREPEQGTQVLILNKPLPPSIPKFARRILGWEALRESYMRETFSTDVIVYSRRRSH</sequence>
<reference evidence="1" key="1">
    <citation type="journal article" date="2021" name="Nat. Commun.">
        <title>Genetic determinants of endophytism in the Arabidopsis root mycobiome.</title>
        <authorList>
            <person name="Mesny F."/>
            <person name="Miyauchi S."/>
            <person name="Thiergart T."/>
            <person name="Pickel B."/>
            <person name="Atanasova L."/>
            <person name="Karlsson M."/>
            <person name="Huettel B."/>
            <person name="Barry K.W."/>
            <person name="Haridas S."/>
            <person name="Chen C."/>
            <person name="Bauer D."/>
            <person name="Andreopoulos W."/>
            <person name="Pangilinan J."/>
            <person name="LaButti K."/>
            <person name="Riley R."/>
            <person name="Lipzen A."/>
            <person name="Clum A."/>
            <person name="Drula E."/>
            <person name="Henrissat B."/>
            <person name="Kohler A."/>
            <person name="Grigoriev I.V."/>
            <person name="Martin F.M."/>
            <person name="Hacquard S."/>
        </authorList>
    </citation>
    <scope>NUCLEOTIDE SEQUENCE</scope>
    <source>
        <strain evidence="1">FSSC 5 MPI-SDFR-AT-0091</strain>
    </source>
</reference>
<dbReference type="SUPFAM" id="SSF48403">
    <property type="entry name" value="Ankyrin repeat"/>
    <property type="match status" value="1"/>
</dbReference>
<evidence type="ECO:0000313" key="2">
    <source>
        <dbReference type="Proteomes" id="UP000736672"/>
    </source>
</evidence>
<protein>
    <recommendedName>
        <fullName evidence="3">Ankyrin repeat protein</fullName>
    </recommendedName>
</protein>
<organism evidence="1 2">
    <name type="scientific">Fusarium solani</name>
    <name type="common">Filamentous fungus</name>
    <dbReference type="NCBI Taxonomy" id="169388"/>
    <lineage>
        <taxon>Eukaryota</taxon>
        <taxon>Fungi</taxon>
        <taxon>Dikarya</taxon>
        <taxon>Ascomycota</taxon>
        <taxon>Pezizomycotina</taxon>
        <taxon>Sordariomycetes</taxon>
        <taxon>Hypocreomycetidae</taxon>
        <taxon>Hypocreales</taxon>
        <taxon>Nectriaceae</taxon>
        <taxon>Fusarium</taxon>
        <taxon>Fusarium solani species complex</taxon>
    </lineage>
</organism>
<gene>
    <name evidence="1" type="ORF">B0J15DRAFT_494915</name>
</gene>
<dbReference type="PANTHER" id="PTHR24198:SF165">
    <property type="entry name" value="ANKYRIN REPEAT-CONTAINING PROTEIN-RELATED"/>
    <property type="match status" value="1"/>
</dbReference>
<dbReference type="InterPro" id="IPR036770">
    <property type="entry name" value="Ankyrin_rpt-contain_sf"/>
</dbReference>
<dbReference type="Gene3D" id="1.25.40.20">
    <property type="entry name" value="Ankyrin repeat-containing domain"/>
    <property type="match status" value="2"/>
</dbReference>
<dbReference type="Proteomes" id="UP000736672">
    <property type="component" value="Unassembled WGS sequence"/>
</dbReference>
<accession>A0A9P9KEZ1</accession>
<dbReference type="PANTHER" id="PTHR24198">
    <property type="entry name" value="ANKYRIN REPEAT AND PROTEIN KINASE DOMAIN-CONTAINING PROTEIN"/>
    <property type="match status" value="1"/>
</dbReference>
<dbReference type="AlphaFoldDB" id="A0A9P9KEZ1"/>
<name>A0A9P9KEZ1_FUSSL</name>
<proteinExistence type="predicted"/>
<dbReference type="EMBL" id="JAGTJS010000010">
    <property type="protein sequence ID" value="KAH7254846.1"/>
    <property type="molecule type" value="Genomic_DNA"/>
</dbReference>